<feature type="region of interest" description="Disordered" evidence="1">
    <location>
        <begin position="357"/>
        <end position="380"/>
    </location>
</feature>
<dbReference type="SUPFAM" id="SSF109993">
    <property type="entry name" value="VPS9 domain"/>
    <property type="match status" value="1"/>
</dbReference>
<feature type="region of interest" description="Disordered" evidence="1">
    <location>
        <begin position="1588"/>
        <end position="1607"/>
    </location>
</feature>
<gene>
    <name evidence="4" type="ORF">POVCU2_0009060</name>
</gene>
<protein>
    <submittedName>
        <fullName evidence="4">Vacuolar protein sorting-associated protein 9, putative (VPS9)</fullName>
    </submittedName>
</protein>
<evidence type="ECO:0000313" key="4">
    <source>
        <dbReference type="EMBL" id="SBS81200.1"/>
    </source>
</evidence>
<dbReference type="CDD" id="cd17039">
    <property type="entry name" value="Ubl_ubiquitin_like"/>
    <property type="match status" value="1"/>
</dbReference>
<evidence type="ECO:0000259" key="2">
    <source>
        <dbReference type="PROSITE" id="PS50053"/>
    </source>
</evidence>
<feature type="compositionally biased region" description="Low complexity" evidence="1">
    <location>
        <begin position="643"/>
        <end position="657"/>
    </location>
</feature>
<name>A0A1A8VKV5_PLAOA</name>
<organism evidence="4 5">
    <name type="scientific">Plasmodium ovale curtisi</name>
    <dbReference type="NCBI Taxonomy" id="864141"/>
    <lineage>
        <taxon>Eukaryota</taxon>
        <taxon>Sar</taxon>
        <taxon>Alveolata</taxon>
        <taxon>Apicomplexa</taxon>
        <taxon>Aconoidasida</taxon>
        <taxon>Haemosporida</taxon>
        <taxon>Plasmodiidae</taxon>
        <taxon>Plasmodium</taxon>
        <taxon>Plasmodium (Plasmodium)</taxon>
    </lineage>
</organism>
<feature type="region of interest" description="Disordered" evidence="1">
    <location>
        <begin position="692"/>
        <end position="767"/>
    </location>
</feature>
<feature type="compositionally biased region" description="Basic and acidic residues" evidence="1">
    <location>
        <begin position="787"/>
        <end position="805"/>
    </location>
</feature>
<feature type="compositionally biased region" description="Basic and acidic residues" evidence="1">
    <location>
        <begin position="507"/>
        <end position="521"/>
    </location>
</feature>
<feature type="domain" description="Ubiquitin-like" evidence="2">
    <location>
        <begin position="1501"/>
        <end position="1565"/>
    </location>
</feature>
<feature type="region of interest" description="Disordered" evidence="1">
    <location>
        <begin position="489"/>
        <end position="545"/>
    </location>
</feature>
<dbReference type="PROSITE" id="PS51205">
    <property type="entry name" value="VPS9"/>
    <property type="match status" value="1"/>
</dbReference>
<dbReference type="PANTHER" id="PTHR23101">
    <property type="entry name" value="RAB GDP/GTP EXCHANGE FACTOR"/>
    <property type="match status" value="1"/>
</dbReference>
<dbReference type="GO" id="GO:0016192">
    <property type="term" value="P:vesicle-mediated transport"/>
    <property type="evidence" value="ECO:0007669"/>
    <property type="project" value="InterPro"/>
</dbReference>
<feature type="region of interest" description="Disordered" evidence="1">
    <location>
        <begin position="304"/>
        <end position="331"/>
    </location>
</feature>
<sequence>MSRNLNCDKNFFSSSEWDDDVINHAEEKNNVDENSEHVHNMNDMTFFFDNLGSQNIRSGHDGGSGRNLSQPGSLNKKGEDGCFINELNDALWLGSTRFNEESKNENGKTEEISKKMFQNSNSPIEYREVRNHELGSKLDLIKNNMNSTFDLWDSNKGGNGALMAETCRVPLPQRRRINIYGYRGSGAISASGSIAALGSGDEGVVQMSLHKQSTYQGKKEDDAPFNECKMNSMQDICMEGCYPLGIVPSGTHLGKSGKTSEFGDSKLFGGNDSRSEGTYSFDGYVESKRESPMQTYLLRNGKENSKEWVHKKKTKDDTPMRSGNGINDVGIGSGMGTFSSCGDGSREGYAHASVASEVLNTEKKEGKPQTGGTNKKNASYSMINMVEVEQGRYGKLPSRHSQSSGDSFATNESGEVRSNPVGEKQLKGKKKRGKRKIRKKEKKKGKDDGEEEEDESYTSSSDDERILDSITVHDERKFFNEIKAYLNHRSVGDGGDVDANQIGEDTPFSREGEVSLKKKGGEGTPRGKKQPNGSFSKGRMLSSEREKKAIHRGNIDSIRSVQGIMGNSLGRRVQASVGDNIHGSNSNITRSCEMGSTIQSVCQVVLRNDEMHCEASHSENAYLVRCPNKMVEEEKDFLPNLERPPSSARNSRNPSHSNESEQKKKKIEKKLVGKTKLEKTELEKTKLEKTKLEKTKSMSKIAKRKFKDENPPGELLTNRECAPHEEVISEKGEEGGRSAHGGEEEQKEGMQTVETQTGGKHKTGATYVQQKGRKFRDIFISLIKRDDSKKGEEVERGEEGGKAPKGESSQSGGEEGGGERIKLQSLGKKKANTLYNNFLESLKHPSCKDVIEKVKHFIVHFHPNESREKTANRIHRFISETQPFLLKSQVYENLSKNEMNVIVEGYEKFILQKLYLHIYRMIPEDKDEDEKIYTKIKCLQWIELKHLEISEEMSEELREEMGDEMGEEMGEDTNGAARGAVNGAARGAVNGAASGTASGTASGEIKLNNLRAAQNELLRIQKMKAPNDKLIMIRNCCRIVTSILYSAKKNLKKKKKKKMSQPMGEVEEMEMLSNHASKMVTNGIIPFSQEINPKSTESAKRSQEDVINEHIKNMAQKSQMADDSPRDGKGGGSESGSGRDNTGLSVESDRIDLVSQNQFSKSEQEQKDHDETADTTLGSEIGDVNGDVNGDVDGDVDGDVNGDGNRCNGDGGDDDLLPCADEVLPLLIYVIIKTNPPELISNIAFIQNFRHPSHFVSEEAYSFTQFCSSVEFIKELGKTTFLNISENDYRDKVSRAEKFYLREVKESNKKLQEVAGKLNDLIKVSYEKKVYGNIINRIEKLKLNLEYVEDFNSLTVANLATLFEEYKTLVRLKNDILKEAQEHLSEVNDKIDIDDGTILPLLQKGETVRGGILSCVARKNEFEILHSQGLHTENTQTTGIHKSGSKSGQESDAEGCKEDDFECKGVKLHNCGRRNFLHIPNVGLTKAGINHVNKECDVRKCNVMVSCHDNSHIFRKRFLISLDEKMNIKDMKEHIEKIHGIPITFQELLYENKPLDDNITIEHLNKGKKIKLLNLCLTTILPHIFSEDDTEGENEHEEEGDESSSLALSERRKIKKLQNKLKYYGYLTLLKEYKKLLHKVEENNSLIRRHDIIESYKAFDIEFKKVLHNNNINFEKVLKEIDMLKNITKKKLLLRLQVDYPLMSSSLIMRIKQLVRFYYLGDINSPPANPSMKFCTFSFFPFRGGCYFRVSPSASEQPCEQPCEEAFHKRIVCLLSTNSAMSIGLRYGWYSGEKENFPMYDSMRRNVAFVGYNETRK</sequence>
<feature type="compositionally biased region" description="Basic residues" evidence="1">
    <location>
        <begin position="427"/>
        <end position="443"/>
    </location>
</feature>
<dbReference type="InterPro" id="IPR045046">
    <property type="entry name" value="Vps9-like"/>
</dbReference>
<dbReference type="Pfam" id="PF00240">
    <property type="entry name" value="ubiquitin"/>
    <property type="match status" value="1"/>
</dbReference>
<dbReference type="InterPro" id="IPR029071">
    <property type="entry name" value="Ubiquitin-like_domsf"/>
</dbReference>
<dbReference type="GO" id="GO:0005085">
    <property type="term" value="F:guanyl-nucleotide exchange factor activity"/>
    <property type="evidence" value="ECO:0007669"/>
    <property type="project" value="InterPro"/>
</dbReference>
<dbReference type="InterPro" id="IPR037191">
    <property type="entry name" value="VPS9_dom_sf"/>
</dbReference>
<dbReference type="Gene3D" id="1.20.1050.80">
    <property type="entry name" value="VPS9 domain"/>
    <property type="match status" value="2"/>
</dbReference>
<feature type="domain" description="VPS9" evidence="3">
    <location>
        <begin position="926"/>
        <end position="1282"/>
    </location>
</feature>
<feature type="compositionally biased region" description="Polar residues" evidence="1">
    <location>
        <begin position="370"/>
        <end position="380"/>
    </location>
</feature>
<feature type="compositionally biased region" description="Polar residues" evidence="1">
    <location>
        <begin position="399"/>
        <end position="413"/>
    </location>
</feature>
<dbReference type="SMART" id="SM00167">
    <property type="entry name" value="VPS9"/>
    <property type="match status" value="1"/>
</dbReference>
<evidence type="ECO:0000313" key="5">
    <source>
        <dbReference type="Proteomes" id="UP000078560"/>
    </source>
</evidence>
<proteinExistence type="predicted"/>
<dbReference type="PANTHER" id="PTHR23101:SF25">
    <property type="entry name" value="GTPASE-ACTIVATING PROTEIN AND VPS9 DOMAIN-CONTAINING PROTEIN 1"/>
    <property type="match status" value="1"/>
</dbReference>
<dbReference type="Proteomes" id="UP000078560">
    <property type="component" value="Unassembled WGS sequence"/>
</dbReference>
<dbReference type="InterPro" id="IPR003123">
    <property type="entry name" value="VPS9"/>
</dbReference>
<reference evidence="5" key="1">
    <citation type="submission" date="2016-05" db="EMBL/GenBank/DDBJ databases">
        <authorList>
            <person name="Naeem Raeece"/>
        </authorList>
    </citation>
    <scope>NUCLEOTIDE SEQUENCE [LARGE SCALE GENOMIC DNA]</scope>
</reference>
<dbReference type="EMBL" id="FLQU01000132">
    <property type="protein sequence ID" value="SBS81200.1"/>
    <property type="molecule type" value="Genomic_DNA"/>
</dbReference>
<feature type="compositionally biased region" description="Basic and acidic residues" evidence="1">
    <location>
        <begin position="721"/>
        <end position="748"/>
    </location>
</feature>
<feature type="region of interest" description="Disordered" evidence="1">
    <location>
        <begin position="1434"/>
        <end position="1453"/>
    </location>
</feature>
<feature type="compositionally biased region" description="Acidic residues" evidence="1">
    <location>
        <begin position="1190"/>
        <end position="1200"/>
    </location>
</feature>
<dbReference type="Gene3D" id="3.10.20.90">
    <property type="entry name" value="Phosphatidylinositol 3-kinase Catalytic Subunit, Chain A, domain 1"/>
    <property type="match status" value="1"/>
</dbReference>
<feature type="compositionally biased region" description="Polar residues" evidence="1">
    <location>
        <begin position="1434"/>
        <end position="1450"/>
    </location>
</feature>
<feature type="compositionally biased region" description="Basic and acidic residues" evidence="1">
    <location>
        <begin position="304"/>
        <end position="319"/>
    </location>
</feature>
<feature type="compositionally biased region" description="Basic and acidic residues" evidence="1">
    <location>
        <begin position="1162"/>
        <end position="1172"/>
    </location>
</feature>
<feature type="compositionally biased region" description="Acidic residues" evidence="1">
    <location>
        <begin position="1588"/>
        <end position="1602"/>
    </location>
</feature>
<feature type="region of interest" description="Disordered" evidence="1">
    <location>
        <begin position="394"/>
        <end position="463"/>
    </location>
</feature>
<dbReference type="Gene3D" id="1.10.246.120">
    <property type="match status" value="1"/>
</dbReference>
<evidence type="ECO:0000259" key="3">
    <source>
        <dbReference type="PROSITE" id="PS51205"/>
    </source>
</evidence>
<feature type="region of interest" description="Disordered" evidence="1">
    <location>
        <begin position="638"/>
        <end position="672"/>
    </location>
</feature>
<feature type="region of interest" description="Disordered" evidence="1">
    <location>
        <begin position="1114"/>
        <end position="1212"/>
    </location>
</feature>
<dbReference type="Pfam" id="PF02204">
    <property type="entry name" value="VPS9"/>
    <property type="match status" value="1"/>
</dbReference>
<dbReference type="GO" id="GO:0031267">
    <property type="term" value="F:small GTPase binding"/>
    <property type="evidence" value="ECO:0007669"/>
    <property type="project" value="TreeGrafter"/>
</dbReference>
<feature type="region of interest" description="Disordered" evidence="1">
    <location>
        <begin position="787"/>
        <end position="822"/>
    </location>
</feature>
<dbReference type="GO" id="GO:0005829">
    <property type="term" value="C:cytosol"/>
    <property type="evidence" value="ECO:0007669"/>
    <property type="project" value="TreeGrafter"/>
</dbReference>
<dbReference type="PROSITE" id="PS50053">
    <property type="entry name" value="UBIQUITIN_2"/>
    <property type="match status" value="1"/>
</dbReference>
<dbReference type="InterPro" id="IPR000626">
    <property type="entry name" value="Ubiquitin-like_dom"/>
</dbReference>
<dbReference type="SUPFAM" id="SSF54236">
    <property type="entry name" value="Ubiquitin-like"/>
    <property type="match status" value="1"/>
</dbReference>
<evidence type="ECO:0000256" key="1">
    <source>
        <dbReference type="SAM" id="MobiDB-lite"/>
    </source>
</evidence>
<dbReference type="GO" id="GO:0030139">
    <property type="term" value="C:endocytic vesicle"/>
    <property type="evidence" value="ECO:0007669"/>
    <property type="project" value="TreeGrafter"/>
</dbReference>
<accession>A0A1A8VKV5</accession>